<evidence type="ECO:0000313" key="9">
    <source>
        <dbReference type="Proteomes" id="UP000693970"/>
    </source>
</evidence>
<feature type="transmembrane region" description="Helical" evidence="7">
    <location>
        <begin position="572"/>
        <end position="590"/>
    </location>
</feature>
<dbReference type="GO" id="GO:0016020">
    <property type="term" value="C:membrane"/>
    <property type="evidence" value="ECO:0007669"/>
    <property type="project" value="UniProtKB-SubCell"/>
</dbReference>
<dbReference type="PANTHER" id="PTHR20855:SF3">
    <property type="entry name" value="LD03007P"/>
    <property type="match status" value="1"/>
</dbReference>
<feature type="binding site" evidence="5">
    <location>
        <position position="567"/>
    </location>
    <ligand>
        <name>Zn(2+)</name>
        <dbReference type="ChEBI" id="CHEBI:29105"/>
    </ligand>
</feature>
<keyword evidence="5" id="KW-0479">Metal-binding</keyword>
<feature type="binding site" evidence="5">
    <location>
        <position position="441"/>
    </location>
    <ligand>
        <name>Zn(2+)</name>
        <dbReference type="ChEBI" id="CHEBI:29105"/>
    </ligand>
</feature>
<gene>
    <name evidence="8" type="ORF">IV203_031842</name>
</gene>
<comment type="subcellular location">
    <subcellularLocation>
        <location evidence="1">Membrane</location>
        <topology evidence="1">Multi-pass membrane protein</topology>
    </subcellularLocation>
</comment>
<feature type="transmembrane region" description="Helical" evidence="7">
    <location>
        <begin position="542"/>
        <end position="560"/>
    </location>
</feature>
<dbReference type="Proteomes" id="UP000693970">
    <property type="component" value="Unassembled WGS sequence"/>
</dbReference>
<feature type="region of interest" description="Disordered" evidence="6">
    <location>
        <begin position="1"/>
        <end position="61"/>
    </location>
</feature>
<feature type="compositionally biased region" description="Polar residues" evidence="6">
    <location>
        <begin position="19"/>
        <end position="35"/>
    </location>
</feature>
<name>A0A9K3LW13_9STRA</name>
<keyword evidence="9" id="KW-1185">Reference proteome</keyword>
<evidence type="ECO:0000256" key="1">
    <source>
        <dbReference type="ARBA" id="ARBA00004141"/>
    </source>
</evidence>
<keyword evidence="2 7" id="KW-0812">Transmembrane</keyword>
<feature type="transmembrane region" description="Helical" evidence="7">
    <location>
        <begin position="513"/>
        <end position="530"/>
    </location>
</feature>
<reference evidence="8" key="1">
    <citation type="journal article" date="2021" name="Sci. Rep.">
        <title>Diploid genomic architecture of Nitzschia inconspicua, an elite biomass production diatom.</title>
        <authorList>
            <person name="Oliver A."/>
            <person name="Podell S."/>
            <person name="Pinowska A."/>
            <person name="Traller J.C."/>
            <person name="Smith S.R."/>
            <person name="McClure R."/>
            <person name="Beliaev A."/>
            <person name="Bohutskyi P."/>
            <person name="Hill E.A."/>
            <person name="Rabines A."/>
            <person name="Zheng H."/>
            <person name="Allen L.Z."/>
            <person name="Kuo A."/>
            <person name="Grigoriev I.V."/>
            <person name="Allen A.E."/>
            <person name="Hazlebeck D."/>
            <person name="Allen E.E."/>
        </authorList>
    </citation>
    <scope>NUCLEOTIDE SEQUENCE</scope>
    <source>
        <strain evidence="8">Hildebrandi</strain>
    </source>
</reference>
<evidence type="ECO:0000256" key="5">
    <source>
        <dbReference type="PIRSR" id="PIRSR604254-1"/>
    </source>
</evidence>
<keyword evidence="5" id="KW-0862">Zinc</keyword>
<evidence type="ECO:0000313" key="8">
    <source>
        <dbReference type="EMBL" id="KAG7369099.1"/>
    </source>
</evidence>
<feature type="binding site" evidence="5">
    <location>
        <position position="571"/>
    </location>
    <ligand>
        <name>Zn(2+)</name>
        <dbReference type="ChEBI" id="CHEBI:29105"/>
    </ligand>
</feature>
<dbReference type="PANTHER" id="PTHR20855">
    <property type="entry name" value="ADIPOR/PROGESTIN RECEPTOR-RELATED"/>
    <property type="match status" value="1"/>
</dbReference>
<keyword evidence="3 7" id="KW-1133">Transmembrane helix</keyword>
<feature type="transmembrane region" description="Helical" evidence="7">
    <location>
        <begin position="483"/>
        <end position="501"/>
    </location>
</feature>
<reference evidence="8" key="2">
    <citation type="submission" date="2021-04" db="EMBL/GenBank/DDBJ databases">
        <authorList>
            <person name="Podell S."/>
        </authorList>
    </citation>
    <scope>NUCLEOTIDE SEQUENCE</scope>
    <source>
        <strain evidence="8">Hildebrandi</strain>
    </source>
</reference>
<feature type="compositionally biased region" description="Low complexity" evidence="6">
    <location>
        <begin position="51"/>
        <end position="61"/>
    </location>
</feature>
<accession>A0A9K3LW13</accession>
<feature type="transmembrane region" description="Helical" evidence="7">
    <location>
        <begin position="420"/>
        <end position="440"/>
    </location>
</feature>
<dbReference type="InterPro" id="IPR004254">
    <property type="entry name" value="AdipoR/HlyIII-related"/>
</dbReference>
<evidence type="ECO:0000256" key="6">
    <source>
        <dbReference type="SAM" id="MobiDB-lite"/>
    </source>
</evidence>
<evidence type="ECO:0000256" key="2">
    <source>
        <dbReference type="ARBA" id="ARBA00022692"/>
    </source>
</evidence>
<sequence>MIDSESEPLVGDGSDDNRTPSSNDNAMPSRSSNNGDDGAGESFCFENFPPTSDSSDAASATRDMMSMSLRRRPPKTRSLSMRFIKSLSGLGCENCQSYPFHELGHSSKDKDGVASNIGNETTDRTYDSVNGDLYNLKALQRSLSTISPLVSAPMMLTPPTASNGVASTETIIGEYMCFCRFYKVTYNAGILTTLRFSLPCMRVTGPFHDEDMLALVEMLLRHGNGALKYISRLDFSIASKEGRHWRNTKLVGFTSHGALALAKALQTTKYVRQVFLPRHRVGPYGAAALFLACRTNPSIEVLNLRRCRIGERGAYAFCEIIMGMNPKDGGSTDKEGTGHGLVDVDLSANRIGHQGTAAIEKALEKHLIDGNEESIYVNLEGNLVFPEIMNGITHGLGVLLCLLGGHLLSQRVRHQSYIHAISCGVYTCSLLALYVSSTLYHSFFTLLNTRYIFRVMDKCAIYILIAGSYTPFLQILMSDQPKFSYGLLGFLWICGGMGIFVEATYPNWKWKGTFSLTMYLGMGWAAILCLPQMQQRLPSECIHLVVLGGVAYTAGVPFFVRDNNLDHAIWHLFVISGSILHWLAVFIYVAPKPLMAYQVSSG</sequence>
<dbReference type="Pfam" id="PF03006">
    <property type="entry name" value="HlyIII"/>
    <property type="match status" value="1"/>
</dbReference>
<evidence type="ECO:0000256" key="7">
    <source>
        <dbReference type="SAM" id="Phobius"/>
    </source>
</evidence>
<organism evidence="8 9">
    <name type="scientific">Nitzschia inconspicua</name>
    <dbReference type="NCBI Taxonomy" id="303405"/>
    <lineage>
        <taxon>Eukaryota</taxon>
        <taxon>Sar</taxon>
        <taxon>Stramenopiles</taxon>
        <taxon>Ochrophyta</taxon>
        <taxon>Bacillariophyta</taxon>
        <taxon>Bacillariophyceae</taxon>
        <taxon>Bacillariophycidae</taxon>
        <taxon>Bacillariales</taxon>
        <taxon>Bacillariaceae</taxon>
        <taxon>Nitzschia</taxon>
    </lineage>
</organism>
<keyword evidence="4 7" id="KW-0472">Membrane</keyword>
<dbReference type="OrthoDB" id="186812at2759"/>
<evidence type="ECO:0000256" key="3">
    <source>
        <dbReference type="ARBA" id="ARBA00022989"/>
    </source>
</evidence>
<evidence type="ECO:0000256" key="4">
    <source>
        <dbReference type="ARBA" id="ARBA00023136"/>
    </source>
</evidence>
<dbReference type="GO" id="GO:0046872">
    <property type="term" value="F:metal ion binding"/>
    <property type="evidence" value="ECO:0007669"/>
    <property type="project" value="UniProtKB-KW"/>
</dbReference>
<dbReference type="EMBL" id="JAGRRH010000006">
    <property type="protein sequence ID" value="KAG7369099.1"/>
    <property type="molecule type" value="Genomic_DNA"/>
</dbReference>
<feature type="transmembrane region" description="Helical" evidence="7">
    <location>
        <begin position="460"/>
        <end position="476"/>
    </location>
</feature>
<proteinExistence type="predicted"/>
<dbReference type="AlphaFoldDB" id="A0A9K3LW13"/>
<comment type="caution">
    <text evidence="8">The sequence shown here is derived from an EMBL/GenBank/DDBJ whole genome shotgun (WGS) entry which is preliminary data.</text>
</comment>
<protein>
    <submittedName>
        <fullName evidence="8">Hemolysin III family channel protein</fullName>
    </submittedName>
</protein>